<name>A0ABR6KDC9_9SPHN</name>
<dbReference type="Proteomes" id="UP000584663">
    <property type="component" value="Unassembled WGS sequence"/>
</dbReference>
<organism evidence="1 2">
    <name type="scientific">Sphingomonas yabuuchiae</name>
    <dbReference type="NCBI Taxonomy" id="172044"/>
    <lineage>
        <taxon>Bacteria</taxon>
        <taxon>Pseudomonadati</taxon>
        <taxon>Pseudomonadota</taxon>
        <taxon>Alphaproteobacteria</taxon>
        <taxon>Sphingomonadales</taxon>
        <taxon>Sphingomonadaceae</taxon>
        <taxon>Sphingomonas</taxon>
    </lineage>
</organism>
<keyword evidence="2" id="KW-1185">Reference proteome</keyword>
<accession>A0ABR6KDC9</accession>
<gene>
    <name evidence="1" type="ORF">GGQ89_003274</name>
</gene>
<reference evidence="1 2" key="1">
    <citation type="submission" date="2020-08" db="EMBL/GenBank/DDBJ databases">
        <title>Genomic Encyclopedia of Type Strains, Phase IV (KMG-IV): sequencing the most valuable type-strain genomes for metagenomic binning, comparative biology and taxonomic classification.</title>
        <authorList>
            <person name="Goeker M."/>
        </authorList>
    </citation>
    <scope>NUCLEOTIDE SEQUENCE [LARGE SCALE GENOMIC DNA]</scope>
    <source>
        <strain evidence="1 2">DSM 14562</strain>
    </source>
</reference>
<protein>
    <submittedName>
        <fullName evidence="1">Uncharacterized protein</fullName>
    </submittedName>
</protein>
<dbReference type="EMBL" id="JACHNX010000018">
    <property type="protein sequence ID" value="MBB4611034.1"/>
    <property type="molecule type" value="Genomic_DNA"/>
</dbReference>
<sequence length="72" mass="7917">MSVARFCFAMACNVLKWFVWHGGARQRDGLYTIWDMPLGFVECHDAGIGQAIEVLDVLPLGTTMQGIGGTTR</sequence>
<comment type="caution">
    <text evidence="1">The sequence shown here is derived from an EMBL/GenBank/DDBJ whole genome shotgun (WGS) entry which is preliminary data.</text>
</comment>
<proteinExistence type="predicted"/>
<evidence type="ECO:0000313" key="2">
    <source>
        <dbReference type="Proteomes" id="UP000584663"/>
    </source>
</evidence>
<evidence type="ECO:0000313" key="1">
    <source>
        <dbReference type="EMBL" id="MBB4611034.1"/>
    </source>
</evidence>